<sequence length="62" mass="6740">MQFTVGFKSDGKLGHVLIDGDDALVAALKLKAKCPAATIMYVRPRNRRGDNRHPPLPALSPN</sequence>
<evidence type="ECO:0000313" key="1">
    <source>
        <dbReference type="EMBL" id="SFV38712.1"/>
    </source>
</evidence>
<protein>
    <submittedName>
        <fullName evidence="1">Uncharacterized protein</fullName>
    </submittedName>
</protein>
<name>A0A1I7NVP4_9HYPH</name>
<reference evidence="2" key="1">
    <citation type="submission" date="2016-10" db="EMBL/GenBank/DDBJ databases">
        <authorList>
            <person name="Varghese N."/>
            <person name="Submissions S."/>
        </authorList>
    </citation>
    <scope>NUCLEOTIDE SEQUENCE [LARGE SCALE GENOMIC DNA]</scope>
    <source>
        <strain evidence="2">DSM 1565</strain>
    </source>
</reference>
<evidence type="ECO:0000313" key="2">
    <source>
        <dbReference type="Proteomes" id="UP000199423"/>
    </source>
</evidence>
<dbReference type="AlphaFoldDB" id="A0A1I7NVP4"/>
<dbReference type="EMBL" id="FPCH01000004">
    <property type="protein sequence ID" value="SFV38712.1"/>
    <property type="molecule type" value="Genomic_DNA"/>
</dbReference>
<keyword evidence="2" id="KW-1185">Reference proteome</keyword>
<dbReference type="RefSeq" id="WP_092869323.1">
    <property type="nucleotide sequence ID" value="NZ_FPCH01000004.1"/>
</dbReference>
<gene>
    <name evidence="1" type="ORF">SAMN04488557_3810</name>
</gene>
<dbReference type="Proteomes" id="UP000199423">
    <property type="component" value="Unassembled WGS sequence"/>
</dbReference>
<accession>A0A1I7NVP4</accession>
<organism evidence="1 2">
    <name type="scientific">Hyphomicrobium facile</name>
    <dbReference type="NCBI Taxonomy" id="51670"/>
    <lineage>
        <taxon>Bacteria</taxon>
        <taxon>Pseudomonadati</taxon>
        <taxon>Pseudomonadota</taxon>
        <taxon>Alphaproteobacteria</taxon>
        <taxon>Hyphomicrobiales</taxon>
        <taxon>Hyphomicrobiaceae</taxon>
        <taxon>Hyphomicrobium</taxon>
    </lineage>
</organism>
<proteinExistence type="predicted"/>